<keyword evidence="3" id="KW-1133">Transmembrane helix</keyword>
<sequence length="1141" mass="130372">MDEIFGYMDGRVRLSITDSIMMWIVHYAMNKAQEKMKSKEGVIERLHEISKFYELAVMQIEGCLKFVQAETETDNYILESSHEEVLVDLTEIRDRLQGRLKESELAISEKDSELEIRFQNELKLRQVLELKDREILSLRSNHENVEEFILNNHEGGEDDKDGEFSELKNSVDQQMLNIKQKLGPDHNVVDEERYRGIDKVEQMGSDIDILKETMDLAFGKMQSAISLFEMGPVEQQWRSAIEKDTISILIKGLMRDYQEDFQAESMKQEKQVFCGWREEPWSDLMNEVTSLRHKLEPLTFQDDLQGRSPEASNTSALQSQASFGDNKISKITEKNTLPEDFGHDKSGKSSQEVEEMDFMIEVPEDKLEEDGSHYVAKMIKNHETIIRKKSEDLNWLKGGMLQEKRYYPSKKEKDTVSLKGRIQDVIGRLDSLTSWYAKLTETLSEQGVVHRVETLPEKRSMEVDVTCEEIMENDTLENIWENMHKVSYLENEGVQDQIKMLQQEIEDKSLLSIQLEETYLTLFKGLIEELHTRSYNFDVERLIREGICEAYLKELVDQLNENIESNKIETQIRNEIYYFVFSETMKDKGCTKFIALAECRDARAETCLEYSASTNELLGDLDSKIREDICGIVFKEMIKECNKIMEDYYTESLIRDEIYGIVFEEIVENIIKNSSCTLREYQDAKSLTEALVKEDILMVIFKSMMKEWEMEIDSCYMESKSKEELHLFIMAEAVKDAFLLTGEVKSRVQDNDMEDLLSSYLLYENQKVKREGKLIQILDSLFKCFEAGETLMLSAKSEIREHSIQLDLDSERDELHEHEIFEDLLTDEEQTFSSVNSKLEKALQQLVISKVIFQELRSCIGSRIGDSENVHDHITPMVGIPSCGQPTYHEEQQLDQSGSAFLALNEFPQVFVDFERIINEKLGVKTQRLEKMKYSLDPLLELVACLRNKEMIYQNAFVRRCQNLRKAEIEVDLLGDQVDVLIALLEKIYLTLHQNAPALQEYFEFTNSLDPQPPLNGPAPSPNPDNSPSAPPSNTSPPSGSSPPAPSPPPESPPGPPPPESPPGPPPSESPPGPPPPPFSAPPPPAGRKSSSGLSGGQKAGIVLGVLAGAALIGLSGSVYLKRQKNIRRRNYGFAARRAIL</sequence>
<feature type="region of interest" description="Disordered" evidence="2">
    <location>
        <begin position="1007"/>
        <end position="1096"/>
    </location>
</feature>
<dbReference type="PANTHER" id="PTHR33883:SF7">
    <property type="entry name" value="OS04G0521600 PROTEIN"/>
    <property type="match status" value="1"/>
</dbReference>
<keyword evidence="5" id="KW-1185">Reference proteome</keyword>
<evidence type="ECO:0000256" key="2">
    <source>
        <dbReference type="SAM" id="MobiDB-lite"/>
    </source>
</evidence>
<keyword evidence="1" id="KW-0175">Coiled coil</keyword>
<proteinExistence type="predicted"/>
<dbReference type="PANTHER" id="PTHR33883">
    <property type="entry name" value="WPP DOMAIN-ASSOCIATED PROTEIN"/>
    <property type="match status" value="1"/>
</dbReference>
<name>A0AAD7Q573_QUISA</name>
<organism evidence="4 5">
    <name type="scientific">Quillaja saponaria</name>
    <name type="common">Soap bark tree</name>
    <dbReference type="NCBI Taxonomy" id="32244"/>
    <lineage>
        <taxon>Eukaryota</taxon>
        <taxon>Viridiplantae</taxon>
        <taxon>Streptophyta</taxon>
        <taxon>Embryophyta</taxon>
        <taxon>Tracheophyta</taxon>
        <taxon>Spermatophyta</taxon>
        <taxon>Magnoliopsida</taxon>
        <taxon>eudicotyledons</taxon>
        <taxon>Gunneridae</taxon>
        <taxon>Pentapetalae</taxon>
        <taxon>rosids</taxon>
        <taxon>fabids</taxon>
        <taxon>Fabales</taxon>
        <taxon>Quillajaceae</taxon>
        <taxon>Quillaja</taxon>
    </lineage>
</organism>
<evidence type="ECO:0000313" key="4">
    <source>
        <dbReference type="EMBL" id="KAJ7975073.1"/>
    </source>
</evidence>
<feature type="coiled-coil region" evidence="1">
    <location>
        <begin position="86"/>
        <end position="113"/>
    </location>
</feature>
<accession>A0AAD7Q573</accession>
<evidence type="ECO:0000256" key="3">
    <source>
        <dbReference type="SAM" id="Phobius"/>
    </source>
</evidence>
<keyword evidence="3" id="KW-0812">Transmembrane</keyword>
<dbReference type="KEGG" id="qsa:O6P43_005043"/>
<comment type="caution">
    <text evidence="4">The sequence shown here is derived from an EMBL/GenBank/DDBJ whole genome shotgun (WGS) entry which is preliminary data.</text>
</comment>
<feature type="region of interest" description="Disordered" evidence="2">
    <location>
        <begin position="303"/>
        <end position="353"/>
    </location>
</feature>
<protein>
    <submittedName>
        <fullName evidence="4">WPP domain-associated protein</fullName>
    </submittedName>
</protein>
<reference evidence="4" key="1">
    <citation type="journal article" date="2023" name="Science">
        <title>Elucidation of the pathway for biosynthesis of saponin adjuvants from the soapbark tree.</title>
        <authorList>
            <person name="Reed J."/>
            <person name="Orme A."/>
            <person name="El-Demerdash A."/>
            <person name="Owen C."/>
            <person name="Martin L.B.B."/>
            <person name="Misra R.C."/>
            <person name="Kikuchi S."/>
            <person name="Rejzek M."/>
            <person name="Martin A.C."/>
            <person name="Harkess A."/>
            <person name="Leebens-Mack J."/>
            <person name="Louveau T."/>
            <person name="Stephenson M.J."/>
            <person name="Osbourn A."/>
        </authorList>
    </citation>
    <scope>NUCLEOTIDE SEQUENCE</scope>
    <source>
        <strain evidence="4">S10</strain>
    </source>
</reference>
<dbReference type="AlphaFoldDB" id="A0AAD7Q573"/>
<evidence type="ECO:0000313" key="5">
    <source>
        <dbReference type="Proteomes" id="UP001163823"/>
    </source>
</evidence>
<dbReference type="EMBL" id="JARAOO010000003">
    <property type="protein sequence ID" value="KAJ7975073.1"/>
    <property type="molecule type" value="Genomic_DNA"/>
</dbReference>
<feature type="compositionally biased region" description="Pro residues" evidence="2">
    <location>
        <begin position="1011"/>
        <end position="1086"/>
    </location>
</feature>
<keyword evidence="3" id="KW-0472">Membrane</keyword>
<dbReference type="Proteomes" id="UP001163823">
    <property type="component" value="Chromosome 3"/>
</dbReference>
<gene>
    <name evidence="4" type="ORF">O6P43_005043</name>
</gene>
<dbReference type="InterPro" id="IPR037490">
    <property type="entry name" value="WAP"/>
</dbReference>
<feature type="transmembrane region" description="Helical" evidence="3">
    <location>
        <begin position="1100"/>
        <end position="1121"/>
    </location>
</feature>
<feature type="compositionally biased region" description="Basic and acidic residues" evidence="2">
    <location>
        <begin position="327"/>
        <end position="347"/>
    </location>
</feature>
<feature type="compositionally biased region" description="Polar residues" evidence="2">
    <location>
        <begin position="310"/>
        <end position="323"/>
    </location>
</feature>
<evidence type="ECO:0000256" key="1">
    <source>
        <dbReference type="SAM" id="Coils"/>
    </source>
</evidence>